<name>A0A9Q9AZN7_9PEZI</name>
<keyword evidence="2" id="KW-1185">Reference proteome</keyword>
<evidence type="ECO:0000313" key="1">
    <source>
        <dbReference type="EMBL" id="USW53606.1"/>
    </source>
</evidence>
<dbReference type="EMBL" id="CP099422">
    <property type="protein sequence ID" value="USW53606.1"/>
    <property type="molecule type" value="Genomic_DNA"/>
</dbReference>
<dbReference type="SUPFAM" id="SSF52047">
    <property type="entry name" value="RNI-like"/>
    <property type="match status" value="1"/>
</dbReference>
<sequence>MRPSDNLAMGLLALATEVQQEIIDYADNIKSIRQVCRQLADSADRAFLAKYFTEREHLMTEFGLRALKDIVSNPRLRKNLEKITLWAIDLNRPSWLKESEHPPARVGSASNVPPWSGSIKPTATFPQRLATAWRRWCSGPASFKGSAEESELLSKIFDALGKCGNDVAIAFKVRHEWFDEPECSAPPLGLRHLERRLELNLTGREPGSGLLRKMLSMQPKSYDGAAQTILGAINDTAYPLTALMIQTRAVTPRLLGSSSTTSDQQRARGMSRALQSLQSLTLRHKWSIGYQHIVEAVEEGEWFENARLLLASATSLKHLDADLGYDVWTPVSDKLTIASFMNLVAMSLETIVLHGADTTAEELLSFLEKHNGSLKSLKLSHIQLEGLQSWEYIIGAVARAFQLEEVDLRYMLHGNDVLSEPAGDSDVPARVTVCGSSRAVSAEMMQIASQGFHRKDWYEW</sequence>
<reference evidence="1" key="1">
    <citation type="submission" date="2022-06" db="EMBL/GenBank/DDBJ databases">
        <title>Complete genome sequences of two strains of the flax pathogen Septoria linicola.</title>
        <authorList>
            <person name="Lapalu N."/>
            <person name="Simon A."/>
            <person name="Demenou B."/>
            <person name="Paumier D."/>
            <person name="Guillot M.-P."/>
            <person name="Gout L."/>
            <person name="Valade R."/>
        </authorList>
    </citation>
    <scope>NUCLEOTIDE SEQUENCE</scope>
    <source>
        <strain evidence="1">SE15195</strain>
    </source>
</reference>
<dbReference type="AlphaFoldDB" id="A0A9Q9AZN7"/>
<protein>
    <submittedName>
        <fullName evidence="1">Uncharacterized protein</fullName>
    </submittedName>
</protein>
<dbReference type="Proteomes" id="UP001056384">
    <property type="component" value="Chromosome 5"/>
</dbReference>
<proteinExistence type="predicted"/>
<accession>A0A9Q9AZN7</accession>
<gene>
    <name evidence="1" type="ORF">Slin15195_G069250</name>
</gene>
<evidence type="ECO:0000313" key="2">
    <source>
        <dbReference type="Proteomes" id="UP001056384"/>
    </source>
</evidence>
<organism evidence="1 2">
    <name type="scientific">Septoria linicola</name>
    <dbReference type="NCBI Taxonomy" id="215465"/>
    <lineage>
        <taxon>Eukaryota</taxon>
        <taxon>Fungi</taxon>
        <taxon>Dikarya</taxon>
        <taxon>Ascomycota</taxon>
        <taxon>Pezizomycotina</taxon>
        <taxon>Dothideomycetes</taxon>
        <taxon>Dothideomycetidae</taxon>
        <taxon>Mycosphaerellales</taxon>
        <taxon>Mycosphaerellaceae</taxon>
        <taxon>Septoria</taxon>
    </lineage>
</organism>